<dbReference type="OrthoDB" id="128409at2759"/>
<evidence type="ECO:0000256" key="5">
    <source>
        <dbReference type="RuleBase" id="RU367124"/>
    </source>
</evidence>
<comment type="domain">
    <text evidence="5">The RxLR-dEER motif acts to carry the protein into the host cell cytoplasm through binding to cell surface phosphatidylinositol-3-phosphate.</text>
</comment>
<feature type="compositionally biased region" description="Acidic residues" evidence="6">
    <location>
        <begin position="52"/>
        <end position="77"/>
    </location>
</feature>
<dbReference type="EMBL" id="JAGDFL010000297">
    <property type="protein sequence ID" value="KAG7394138.1"/>
    <property type="molecule type" value="Genomic_DNA"/>
</dbReference>
<evidence type="ECO:0000313" key="8">
    <source>
        <dbReference type="Proteomes" id="UP000693981"/>
    </source>
</evidence>
<keyword evidence="3 5" id="KW-0964">Secreted</keyword>
<organism evidence="7 8">
    <name type="scientific">Phytophthora boehmeriae</name>
    <dbReference type="NCBI Taxonomy" id="109152"/>
    <lineage>
        <taxon>Eukaryota</taxon>
        <taxon>Sar</taxon>
        <taxon>Stramenopiles</taxon>
        <taxon>Oomycota</taxon>
        <taxon>Peronosporomycetes</taxon>
        <taxon>Peronosporales</taxon>
        <taxon>Peronosporaceae</taxon>
        <taxon>Phytophthora</taxon>
    </lineage>
</organism>
<dbReference type="AlphaFoldDB" id="A0A8T1WP66"/>
<proteinExistence type="inferred from homology"/>
<evidence type="ECO:0000256" key="2">
    <source>
        <dbReference type="ARBA" id="ARBA00010400"/>
    </source>
</evidence>
<evidence type="ECO:0000256" key="6">
    <source>
        <dbReference type="SAM" id="MobiDB-lite"/>
    </source>
</evidence>
<evidence type="ECO:0000256" key="1">
    <source>
        <dbReference type="ARBA" id="ARBA00004613"/>
    </source>
</evidence>
<evidence type="ECO:0000256" key="3">
    <source>
        <dbReference type="ARBA" id="ARBA00022525"/>
    </source>
</evidence>
<accession>A0A8T1WP66</accession>
<gene>
    <name evidence="7" type="ORF">PHYBOEH_005641</name>
</gene>
<sequence>MRPSYILLLTLAFLIALTNAVLADNRVSVNSLTAVNNESNNKRSLRIAEQAKEDDDDEEEEDGEVEDDADDDDDDEERLLGLGKLSEKYKLMKMRRSAKKDMKAADKLKAAEAAKLKKAEDAAAKLKAREDKMINGWLGELRRPDKVYKDLGLLKLGNRATESKNYRIYEDYLAKYYQRVDNFGR</sequence>
<keyword evidence="4 5" id="KW-0732">Signal</keyword>
<dbReference type="Pfam" id="PF16810">
    <property type="entry name" value="RXLR"/>
    <property type="match status" value="1"/>
</dbReference>
<feature type="region of interest" description="Disordered" evidence="6">
    <location>
        <begin position="39"/>
        <end position="77"/>
    </location>
</feature>
<protein>
    <recommendedName>
        <fullName evidence="5">RxLR effector protein</fullName>
    </recommendedName>
</protein>
<comment type="subcellular location">
    <subcellularLocation>
        <location evidence="1 5">Secreted</location>
    </subcellularLocation>
</comment>
<comment type="similarity">
    <text evidence="2 5">Belongs to the RxLR effector family.</text>
</comment>
<evidence type="ECO:0000256" key="4">
    <source>
        <dbReference type="ARBA" id="ARBA00022729"/>
    </source>
</evidence>
<comment type="function">
    <text evidence="5">Effector that suppresses plant defense responses during pathogen infection.</text>
</comment>
<feature type="chain" id="PRO_5035769889" description="RxLR effector protein" evidence="5">
    <location>
        <begin position="24"/>
        <end position="185"/>
    </location>
</feature>
<feature type="signal peptide" evidence="5">
    <location>
        <begin position="1"/>
        <end position="23"/>
    </location>
</feature>
<evidence type="ECO:0000313" key="7">
    <source>
        <dbReference type="EMBL" id="KAG7394138.1"/>
    </source>
</evidence>
<dbReference type="InterPro" id="IPR031825">
    <property type="entry name" value="RXLR"/>
</dbReference>
<reference evidence="7" key="1">
    <citation type="submission" date="2021-02" db="EMBL/GenBank/DDBJ databases">
        <authorList>
            <person name="Palmer J.M."/>
        </authorList>
    </citation>
    <scope>NUCLEOTIDE SEQUENCE</scope>
    <source>
        <strain evidence="7">SCRP23</strain>
    </source>
</reference>
<name>A0A8T1WP66_9STRA</name>
<comment type="caution">
    <text evidence="7">The sequence shown here is derived from an EMBL/GenBank/DDBJ whole genome shotgun (WGS) entry which is preliminary data.</text>
</comment>
<keyword evidence="8" id="KW-1185">Reference proteome</keyword>
<dbReference type="Proteomes" id="UP000693981">
    <property type="component" value="Unassembled WGS sequence"/>
</dbReference>